<name>A0A7M2YWW6_9ACTN</name>
<dbReference type="PANTHER" id="PTHR30389:SF17">
    <property type="entry name" value="L(+)-TARTRATE DEHYDRATASE SUBUNIT ALPHA-RELATED"/>
    <property type="match status" value="1"/>
</dbReference>
<evidence type="ECO:0000256" key="4">
    <source>
        <dbReference type="ARBA" id="ARBA00023004"/>
    </source>
</evidence>
<feature type="domain" description="Fe-S hydro-lyase tartrate dehydratase alpha-type catalytic" evidence="7">
    <location>
        <begin position="17"/>
        <end position="285"/>
    </location>
</feature>
<reference evidence="8 9" key="1">
    <citation type="submission" date="2018-07" db="EMBL/GenBank/DDBJ databases">
        <title>High-quality-draft genome sequence of Gaiella occulta.</title>
        <authorList>
            <person name="Severino R."/>
            <person name="Froufe H.J.C."/>
            <person name="Rainey F.A."/>
            <person name="Barroso C."/>
            <person name="Albuquerque L."/>
            <person name="Lobo-Da-Cunha A."/>
            <person name="Da Costa M.S."/>
            <person name="Egas C."/>
        </authorList>
    </citation>
    <scope>NUCLEOTIDE SEQUENCE [LARGE SCALE GENOMIC DNA]</scope>
    <source>
        <strain evidence="8 9">F2-233</strain>
    </source>
</reference>
<dbReference type="InterPro" id="IPR004646">
    <property type="entry name" value="Fe-S_hydro-lyase_TtdA-typ_cat"/>
</dbReference>
<dbReference type="PANTHER" id="PTHR30389">
    <property type="entry name" value="FUMARATE HYDRATASE-RELATED"/>
    <property type="match status" value="1"/>
</dbReference>
<keyword evidence="3" id="KW-0479">Metal-binding</keyword>
<evidence type="ECO:0000313" key="9">
    <source>
        <dbReference type="Proteomes" id="UP000254134"/>
    </source>
</evidence>
<gene>
    <name evidence="8" type="ORF">Gocc_1796</name>
</gene>
<proteinExistence type="inferred from homology"/>
<comment type="caution">
    <text evidence="8">The sequence shown here is derived from an EMBL/GenBank/DDBJ whole genome shotgun (WGS) entry which is preliminary data.</text>
</comment>
<dbReference type="GO" id="GO:0046872">
    <property type="term" value="F:metal ion binding"/>
    <property type="evidence" value="ECO:0007669"/>
    <property type="project" value="UniProtKB-KW"/>
</dbReference>
<keyword evidence="4" id="KW-0408">Iron</keyword>
<dbReference type="GO" id="GO:0051539">
    <property type="term" value="F:4 iron, 4 sulfur cluster binding"/>
    <property type="evidence" value="ECO:0007669"/>
    <property type="project" value="UniProtKB-KW"/>
</dbReference>
<dbReference type="NCBIfam" id="TIGR00722">
    <property type="entry name" value="ttdA_fumA_fumB"/>
    <property type="match status" value="1"/>
</dbReference>
<evidence type="ECO:0000256" key="2">
    <source>
        <dbReference type="ARBA" id="ARBA00022485"/>
    </source>
</evidence>
<sequence>MTTITTTDLAGAVEDVAAHLYVWALKDIPQDLRDALAAARDRETSTTGIRILETIHRNVSIADEQKNLVCQDTGIAVYTCRVGEHFPLHPARIYASLKAGTARATVEHPLRSNAVHVLTRENTGPNVGHRLPIVHWEFIPDWDGLDVKCVPKGSGSENMSFLKMCVPADGVSGIKKFVLESIVDAGGKPCPPGIVGVGIGGSADYAMYLAKEAIARPVGTRNADPLVAQLEDELYGLLNETGIGPMGLGGDVTVLQCHIEHADTHMTLNPVAVNYQCWAARRASAHIAADGSVDFDREF</sequence>
<dbReference type="RefSeq" id="WP_114796227.1">
    <property type="nucleotide sequence ID" value="NZ_QQZY01000004.1"/>
</dbReference>
<dbReference type="EMBL" id="QQZY01000004">
    <property type="protein sequence ID" value="RDI74220.1"/>
    <property type="molecule type" value="Genomic_DNA"/>
</dbReference>
<dbReference type="GO" id="GO:0016829">
    <property type="term" value="F:lyase activity"/>
    <property type="evidence" value="ECO:0007669"/>
    <property type="project" value="UniProtKB-KW"/>
</dbReference>
<keyword evidence="6 8" id="KW-0456">Lyase</keyword>
<evidence type="ECO:0000256" key="6">
    <source>
        <dbReference type="ARBA" id="ARBA00023239"/>
    </source>
</evidence>
<evidence type="ECO:0000313" key="8">
    <source>
        <dbReference type="EMBL" id="RDI74220.1"/>
    </source>
</evidence>
<dbReference type="NCBIfam" id="NF004885">
    <property type="entry name" value="PRK06246.1"/>
    <property type="match status" value="1"/>
</dbReference>
<dbReference type="OrthoDB" id="9798978at2"/>
<dbReference type="InterPro" id="IPR051208">
    <property type="entry name" value="Class-I_Fumarase/Tartrate_DH"/>
</dbReference>
<keyword evidence="2" id="KW-0004">4Fe-4S</keyword>
<organism evidence="8 9">
    <name type="scientific">Gaiella occulta</name>
    <dbReference type="NCBI Taxonomy" id="1002870"/>
    <lineage>
        <taxon>Bacteria</taxon>
        <taxon>Bacillati</taxon>
        <taxon>Actinomycetota</taxon>
        <taxon>Thermoleophilia</taxon>
        <taxon>Gaiellales</taxon>
        <taxon>Gaiellaceae</taxon>
        <taxon>Gaiella</taxon>
    </lineage>
</organism>
<reference evidence="9" key="2">
    <citation type="journal article" date="2019" name="MicrobiologyOpen">
        <title>High-quality draft genome sequence of Gaiella occulta isolated from a 150 meter deep mineral water borehole and comparison with the genome sequences of other deep-branching lineages of the phylum Actinobacteria.</title>
        <authorList>
            <person name="Severino R."/>
            <person name="Froufe H.J.C."/>
            <person name="Barroso C."/>
            <person name="Albuquerque L."/>
            <person name="Lobo-da-Cunha A."/>
            <person name="da Costa M.S."/>
            <person name="Egas C."/>
        </authorList>
    </citation>
    <scope>NUCLEOTIDE SEQUENCE [LARGE SCALE GENOMIC DNA]</scope>
    <source>
        <strain evidence="9">F2-233</strain>
    </source>
</reference>
<dbReference type="Pfam" id="PF05681">
    <property type="entry name" value="Fumerase"/>
    <property type="match status" value="1"/>
</dbReference>
<comment type="similarity">
    <text evidence="1">Belongs to the class-I fumarase family.</text>
</comment>
<evidence type="ECO:0000256" key="1">
    <source>
        <dbReference type="ARBA" id="ARBA00008876"/>
    </source>
</evidence>
<evidence type="ECO:0000259" key="7">
    <source>
        <dbReference type="Pfam" id="PF05681"/>
    </source>
</evidence>
<keyword evidence="5" id="KW-0411">Iron-sulfur</keyword>
<dbReference type="AlphaFoldDB" id="A0A7M2YWW6"/>
<evidence type="ECO:0000256" key="3">
    <source>
        <dbReference type="ARBA" id="ARBA00022723"/>
    </source>
</evidence>
<evidence type="ECO:0000256" key="5">
    <source>
        <dbReference type="ARBA" id="ARBA00023014"/>
    </source>
</evidence>
<dbReference type="Proteomes" id="UP000254134">
    <property type="component" value="Unassembled WGS sequence"/>
</dbReference>
<protein>
    <submittedName>
        <fullName evidence="8">TtdA-fumA-fumB: Fe-S-type hydrolyase</fullName>
    </submittedName>
</protein>
<keyword evidence="9" id="KW-1185">Reference proteome</keyword>
<accession>A0A7M2YWW6</accession>